<dbReference type="GO" id="GO:0000166">
    <property type="term" value="F:nucleotide binding"/>
    <property type="evidence" value="ECO:0007669"/>
    <property type="project" value="InterPro"/>
</dbReference>
<dbReference type="Gene3D" id="3.40.50.720">
    <property type="entry name" value="NAD(P)-binding Rossmann-like Domain"/>
    <property type="match status" value="1"/>
</dbReference>
<dbReference type="PANTHER" id="PTHR43818">
    <property type="entry name" value="BCDNA.GH03377"/>
    <property type="match status" value="1"/>
</dbReference>
<reference evidence="2" key="1">
    <citation type="journal article" date="2014" name="Front. Microbiol.">
        <title>High frequency of phylogenetically diverse reductive dehalogenase-homologous genes in deep subseafloor sedimentary metagenomes.</title>
        <authorList>
            <person name="Kawai M."/>
            <person name="Futagami T."/>
            <person name="Toyoda A."/>
            <person name="Takaki Y."/>
            <person name="Nishi S."/>
            <person name="Hori S."/>
            <person name="Arai W."/>
            <person name="Tsubouchi T."/>
            <person name="Morono Y."/>
            <person name="Uchiyama I."/>
            <person name="Ito T."/>
            <person name="Fujiyama A."/>
            <person name="Inagaki F."/>
            <person name="Takami H."/>
        </authorList>
    </citation>
    <scope>NUCLEOTIDE SEQUENCE</scope>
    <source>
        <strain evidence="2">Expedition CK06-06</strain>
    </source>
</reference>
<name>X0VM17_9ZZZZ</name>
<dbReference type="Pfam" id="PF01408">
    <property type="entry name" value="GFO_IDH_MocA"/>
    <property type="match status" value="1"/>
</dbReference>
<dbReference type="EMBL" id="BARS01024829">
    <property type="protein sequence ID" value="GAG12242.1"/>
    <property type="molecule type" value="Genomic_DNA"/>
</dbReference>
<dbReference type="InterPro" id="IPR050463">
    <property type="entry name" value="Gfo/Idh/MocA_oxidrdct_glycsds"/>
</dbReference>
<organism evidence="2">
    <name type="scientific">marine sediment metagenome</name>
    <dbReference type="NCBI Taxonomy" id="412755"/>
    <lineage>
        <taxon>unclassified sequences</taxon>
        <taxon>metagenomes</taxon>
        <taxon>ecological metagenomes</taxon>
    </lineage>
</organism>
<evidence type="ECO:0000259" key="1">
    <source>
        <dbReference type="Pfam" id="PF01408"/>
    </source>
</evidence>
<dbReference type="AlphaFoldDB" id="X0VM17"/>
<gene>
    <name evidence="2" type="ORF">S01H1_39354</name>
</gene>
<dbReference type="PANTHER" id="PTHR43818:SF5">
    <property type="entry name" value="OXIDOREDUCTASE FAMILY PROTEIN"/>
    <property type="match status" value="1"/>
</dbReference>
<dbReference type="InterPro" id="IPR036291">
    <property type="entry name" value="NAD(P)-bd_dom_sf"/>
</dbReference>
<dbReference type="InterPro" id="IPR000683">
    <property type="entry name" value="Gfo/Idh/MocA-like_OxRdtase_N"/>
</dbReference>
<sequence>MAKKTRFAVIGTGGRSRMFWQALGEDPRIKRHNELVALLEPNRTRADYVNSQLGAELPIYQPHQFERMIKREKLDAVVVTTRDNLHDLYIVKGLEAGLKVVTE</sequence>
<proteinExistence type="predicted"/>
<evidence type="ECO:0000313" key="2">
    <source>
        <dbReference type="EMBL" id="GAG12242.1"/>
    </source>
</evidence>
<dbReference type="SUPFAM" id="SSF51735">
    <property type="entry name" value="NAD(P)-binding Rossmann-fold domains"/>
    <property type="match status" value="1"/>
</dbReference>
<accession>X0VM17</accession>
<protein>
    <recommendedName>
        <fullName evidence="1">Gfo/Idh/MocA-like oxidoreductase N-terminal domain-containing protein</fullName>
    </recommendedName>
</protein>
<feature type="non-terminal residue" evidence="2">
    <location>
        <position position="103"/>
    </location>
</feature>
<comment type="caution">
    <text evidence="2">The sequence shown here is derived from an EMBL/GenBank/DDBJ whole genome shotgun (WGS) entry which is preliminary data.</text>
</comment>
<feature type="domain" description="Gfo/Idh/MocA-like oxidoreductase N-terminal" evidence="1">
    <location>
        <begin position="6"/>
        <end position="103"/>
    </location>
</feature>